<feature type="compositionally biased region" description="Basic and acidic residues" evidence="1">
    <location>
        <begin position="32"/>
        <end position="56"/>
    </location>
</feature>
<reference evidence="2 3" key="1">
    <citation type="journal article" date="2020" name="Mol. Biol. Evol.">
        <title>Distinct Expression and Methylation Patterns for Genes with Different Fates following a Single Whole-Genome Duplication in Flowering Plants.</title>
        <authorList>
            <person name="Shi T."/>
            <person name="Rahmani R.S."/>
            <person name="Gugger P.F."/>
            <person name="Wang M."/>
            <person name="Li H."/>
            <person name="Zhang Y."/>
            <person name="Li Z."/>
            <person name="Wang Q."/>
            <person name="Van de Peer Y."/>
            <person name="Marchal K."/>
            <person name="Chen J."/>
        </authorList>
    </citation>
    <scope>NUCLEOTIDE SEQUENCE [LARGE SCALE GENOMIC DNA]</scope>
    <source>
        <tissue evidence="2">Leaf</tissue>
    </source>
</reference>
<feature type="compositionally biased region" description="Basic residues" evidence="1">
    <location>
        <begin position="1"/>
        <end position="13"/>
    </location>
</feature>
<feature type="compositionally biased region" description="Acidic residues" evidence="1">
    <location>
        <begin position="72"/>
        <end position="81"/>
    </location>
</feature>
<organism evidence="2 3">
    <name type="scientific">Nelumbo nucifera</name>
    <name type="common">Sacred lotus</name>
    <dbReference type="NCBI Taxonomy" id="4432"/>
    <lineage>
        <taxon>Eukaryota</taxon>
        <taxon>Viridiplantae</taxon>
        <taxon>Streptophyta</taxon>
        <taxon>Embryophyta</taxon>
        <taxon>Tracheophyta</taxon>
        <taxon>Spermatophyta</taxon>
        <taxon>Magnoliopsida</taxon>
        <taxon>Proteales</taxon>
        <taxon>Nelumbonaceae</taxon>
        <taxon>Nelumbo</taxon>
    </lineage>
</organism>
<feature type="region of interest" description="Disordered" evidence="1">
    <location>
        <begin position="1"/>
        <end position="81"/>
    </location>
</feature>
<dbReference type="Proteomes" id="UP000607653">
    <property type="component" value="Unassembled WGS sequence"/>
</dbReference>
<gene>
    <name evidence="2" type="ORF">HUJ06_030324</name>
</gene>
<dbReference type="EMBL" id="DUZY01000002">
    <property type="protein sequence ID" value="DAD28856.1"/>
    <property type="molecule type" value="Genomic_DNA"/>
</dbReference>
<evidence type="ECO:0000313" key="3">
    <source>
        <dbReference type="Proteomes" id="UP000607653"/>
    </source>
</evidence>
<comment type="caution">
    <text evidence="2">The sequence shown here is derived from an EMBL/GenBank/DDBJ whole genome shotgun (WGS) entry which is preliminary data.</text>
</comment>
<dbReference type="AlphaFoldDB" id="A0A822YCS0"/>
<keyword evidence="3" id="KW-1185">Reference proteome</keyword>
<name>A0A822YCS0_NELNU</name>
<protein>
    <submittedName>
        <fullName evidence="2">Uncharacterized protein</fullName>
    </submittedName>
</protein>
<evidence type="ECO:0000313" key="2">
    <source>
        <dbReference type="EMBL" id="DAD28856.1"/>
    </source>
</evidence>
<proteinExistence type="predicted"/>
<sequence length="81" mass="9639">MEKQHHLRPRKQLIRFLSQETSRKRIKRKKKANVEDADIQKNKDVSQKFEGRDGTKEKRKKKKAEAGRADVQNEDQNVEPK</sequence>
<accession>A0A822YCS0</accession>
<evidence type="ECO:0000256" key="1">
    <source>
        <dbReference type="SAM" id="MobiDB-lite"/>
    </source>
</evidence>